<name>A0A0A8Y988_ARUDO</name>
<reference evidence="1" key="2">
    <citation type="journal article" date="2015" name="Data Brief">
        <title>Shoot transcriptome of the giant reed, Arundo donax.</title>
        <authorList>
            <person name="Barrero R.A."/>
            <person name="Guerrero F.D."/>
            <person name="Moolhuijzen P."/>
            <person name="Goolsby J.A."/>
            <person name="Tidwell J."/>
            <person name="Bellgard S.E."/>
            <person name="Bellgard M.I."/>
        </authorList>
    </citation>
    <scope>NUCLEOTIDE SEQUENCE</scope>
    <source>
        <tissue evidence="1">Shoot tissue taken approximately 20 cm above the soil surface</tissue>
    </source>
</reference>
<protein>
    <submittedName>
        <fullName evidence="1">Uncharacterized protein</fullName>
    </submittedName>
</protein>
<organism evidence="1">
    <name type="scientific">Arundo donax</name>
    <name type="common">Giant reed</name>
    <name type="synonym">Donax arundinaceus</name>
    <dbReference type="NCBI Taxonomy" id="35708"/>
    <lineage>
        <taxon>Eukaryota</taxon>
        <taxon>Viridiplantae</taxon>
        <taxon>Streptophyta</taxon>
        <taxon>Embryophyta</taxon>
        <taxon>Tracheophyta</taxon>
        <taxon>Spermatophyta</taxon>
        <taxon>Magnoliopsida</taxon>
        <taxon>Liliopsida</taxon>
        <taxon>Poales</taxon>
        <taxon>Poaceae</taxon>
        <taxon>PACMAD clade</taxon>
        <taxon>Arundinoideae</taxon>
        <taxon>Arundineae</taxon>
        <taxon>Arundo</taxon>
    </lineage>
</organism>
<dbReference type="EMBL" id="GBRH01276050">
    <property type="protein sequence ID" value="JAD21845.1"/>
    <property type="molecule type" value="Transcribed_RNA"/>
</dbReference>
<proteinExistence type="predicted"/>
<reference evidence="1" key="1">
    <citation type="submission" date="2014-09" db="EMBL/GenBank/DDBJ databases">
        <authorList>
            <person name="Magalhaes I.L.F."/>
            <person name="Oliveira U."/>
            <person name="Santos F.R."/>
            <person name="Vidigal T.H.D.A."/>
            <person name="Brescovit A.D."/>
            <person name="Santos A.J."/>
        </authorList>
    </citation>
    <scope>NUCLEOTIDE SEQUENCE</scope>
    <source>
        <tissue evidence="1">Shoot tissue taken approximately 20 cm above the soil surface</tissue>
    </source>
</reference>
<evidence type="ECO:0000313" key="1">
    <source>
        <dbReference type="EMBL" id="JAD21845.1"/>
    </source>
</evidence>
<accession>A0A0A8Y988</accession>
<sequence length="39" mass="4609">MNMFKIMIDTQLTLLKTLIDSLINWKIRSTLFHLKSEGN</sequence>
<dbReference type="AlphaFoldDB" id="A0A0A8Y988"/>